<name>A0A921I3D8_9FIRM</name>
<dbReference type="InterPro" id="IPR011990">
    <property type="entry name" value="TPR-like_helical_dom_sf"/>
</dbReference>
<accession>A0A921I3D8</accession>
<keyword evidence="3" id="KW-1133">Transmembrane helix</keyword>
<evidence type="ECO:0000256" key="2">
    <source>
        <dbReference type="SAM" id="MobiDB-lite"/>
    </source>
</evidence>
<feature type="compositionally biased region" description="Low complexity" evidence="2">
    <location>
        <begin position="94"/>
        <end position="111"/>
    </location>
</feature>
<feature type="domain" description="GH29D-like beta-sandwich" evidence="5">
    <location>
        <begin position="366"/>
        <end position="428"/>
    </location>
</feature>
<evidence type="ECO:0000313" key="7">
    <source>
        <dbReference type="Proteomes" id="UP000769156"/>
    </source>
</evidence>
<feature type="repeat" description="TPR" evidence="1">
    <location>
        <begin position="203"/>
        <end position="236"/>
    </location>
</feature>
<dbReference type="Gene3D" id="1.25.40.10">
    <property type="entry name" value="Tetratricopeptide repeat domain"/>
    <property type="match status" value="1"/>
</dbReference>
<feature type="compositionally biased region" description="Basic and acidic residues" evidence="2">
    <location>
        <begin position="64"/>
        <end position="82"/>
    </location>
</feature>
<evidence type="ECO:0000256" key="3">
    <source>
        <dbReference type="SAM" id="Phobius"/>
    </source>
</evidence>
<dbReference type="PROSITE" id="PS50005">
    <property type="entry name" value="TPR"/>
    <property type="match status" value="2"/>
</dbReference>
<dbReference type="Pfam" id="PF14559">
    <property type="entry name" value="TPR_19"/>
    <property type="match status" value="1"/>
</dbReference>
<keyword evidence="3" id="KW-0812">Transmembrane</keyword>
<dbReference type="InterPro" id="IPR026870">
    <property type="entry name" value="Zinc_ribbon_dom"/>
</dbReference>
<proteinExistence type="predicted"/>
<dbReference type="Pfam" id="PF13240">
    <property type="entry name" value="Zn_Ribbon_1"/>
    <property type="match status" value="1"/>
</dbReference>
<reference evidence="6" key="2">
    <citation type="submission" date="2021-09" db="EMBL/GenBank/DDBJ databases">
        <authorList>
            <person name="Gilroy R."/>
        </authorList>
    </citation>
    <scope>NUCLEOTIDE SEQUENCE</scope>
    <source>
        <strain evidence="6">ChiSjej5B23-16112</strain>
    </source>
</reference>
<feature type="region of interest" description="Disordered" evidence="2">
    <location>
        <begin position="61"/>
        <end position="137"/>
    </location>
</feature>
<feature type="domain" description="Zinc-ribbon" evidence="4">
    <location>
        <begin position="3"/>
        <end position="23"/>
    </location>
</feature>
<dbReference type="InterPro" id="IPR059177">
    <property type="entry name" value="GH29D-like_dom"/>
</dbReference>
<dbReference type="SMART" id="SM00028">
    <property type="entry name" value="TPR"/>
    <property type="match status" value="2"/>
</dbReference>
<sequence>MRCTNCGYEIPDGELYCKRCGREIRIVPDYNPLDDVLAAQVKGGIDGGERPLDDYDYEQSYTSDLRRGEAQRAERRKKEQTRSMRHTSAMSGKTARTSGTGRVSRGTGTAGKRVSQGTGNMNPDRERRRRMAEKKREKKKRLRRKIIIGFIILIAALAAAVFFLYRNSYAGQIRQGNRAFSEGNYEEAENFFNRAVDKDPKRGEAYTALSKVYLARDDEDGAEELFLNALESYPDEVPVYEACIAFYVDTEQPQEVSAILEDAPEDVRSELSEYVSEGPTFSLDDSEVFDDVQQLSLESDGEAIYYTTDGSDPDTSSQKYSEPIQIPEGTTTVSAISVNAAGIPSLPVVKEYTVEFPIEDAPAVTPSTGQYEQQTQIVIQVPEGYTAYYTMDKSDPTEKSTKYTGPIDMPEGNTIFKAVLVNGKGRLTGVTIRNYELVLN</sequence>
<evidence type="ECO:0000259" key="4">
    <source>
        <dbReference type="Pfam" id="PF13240"/>
    </source>
</evidence>
<evidence type="ECO:0000256" key="1">
    <source>
        <dbReference type="PROSITE-ProRule" id="PRU00339"/>
    </source>
</evidence>
<gene>
    <name evidence="6" type="ORF">K8V82_10080</name>
</gene>
<dbReference type="SUPFAM" id="SSF48452">
    <property type="entry name" value="TPR-like"/>
    <property type="match status" value="1"/>
</dbReference>
<keyword evidence="3" id="KW-0472">Membrane</keyword>
<feature type="transmembrane region" description="Helical" evidence="3">
    <location>
        <begin position="146"/>
        <end position="165"/>
    </location>
</feature>
<dbReference type="InterPro" id="IPR019734">
    <property type="entry name" value="TPR_rpt"/>
</dbReference>
<dbReference type="Proteomes" id="UP000769156">
    <property type="component" value="Unassembled WGS sequence"/>
</dbReference>
<comment type="caution">
    <text evidence="6">The sequence shown here is derived from an EMBL/GenBank/DDBJ whole genome shotgun (WGS) entry which is preliminary data.</text>
</comment>
<protein>
    <submittedName>
        <fullName evidence="6">Chitobiase/beta-hexosaminidase C-terminal domain-containing protein</fullName>
    </submittedName>
</protein>
<organism evidence="6 7">
    <name type="scientific">Lachnoclostridium phocaeense</name>
    <dbReference type="NCBI Taxonomy" id="1871021"/>
    <lineage>
        <taxon>Bacteria</taxon>
        <taxon>Bacillati</taxon>
        <taxon>Bacillota</taxon>
        <taxon>Clostridia</taxon>
        <taxon>Lachnospirales</taxon>
        <taxon>Lachnospiraceae</taxon>
    </lineage>
</organism>
<dbReference type="AlphaFoldDB" id="A0A921I3D8"/>
<feature type="repeat" description="TPR" evidence="1">
    <location>
        <begin position="169"/>
        <end position="202"/>
    </location>
</feature>
<keyword evidence="1" id="KW-0802">TPR repeat</keyword>
<dbReference type="EMBL" id="DYVY01000167">
    <property type="protein sequence ID" value="HJF95117.1"/>
    <property type="molecule type" value="Genomic_DNA"/>
</dbReference>
<dbReference type="Pfam" id="PF13290">
    <property type="entry name" value="CHB_HEX_C_1"/>
    <property type="match status" value="2"/>
</dbReference>
<feature type="domain" description="GH29D-like beta-sandwich" evidence="5">
    <location>
        <begin position="291"/>
        <end position="345"/>
    </location>
</feature>
<evidence type="ECO:0000259" key="5">
    <source>
        <dbReference type="Pfam" id="PF13290"/>
    </source>
</evidence>
<feature type="compositionally biased region" description="Basic residues" evidence="2">
    <location>
        <begin position="127"/>
        <end position="137"/>
    </location>
</feature>
<evidence type="ECO:0000313" key="6">
    <source>
        <dbReference type="EMBL" id="HJF95117.1"/>
    </source>
</evidence>
<reference evidence="6" key="1">
    <citation type="journal article" date="2021" name="PeerJ">
        <title>Extensive microbial diversity within the chicken gut microbiome revealed by metagenomics and culture.</title>
        <authorList>
            <person name="Gilroy R."/>
            <person name="Ravi A."/>
            <person name="Getino M."/>
            <person name="Pursley I."/>
            <person name="Horton D.L."/>
            <person name="Alikhan N.F."/>
            <person name="Baker D."/>
            <person name="Gharbi K."/>
            <person name="Hall N."/>
            <person name="Watson M."/>
            <person name="Adriaenssens E.M."/>
            <person name="Foster-Nyarko E."/>
            <person name="Jarju S."/>
            <person name="Secka A."/>
            <person name="Antonio M."/>
            <person name="Oren A."/>
            <person name="Chaudhuri R.R."/>
            <person name="La Ragione R."/>
            <person name="Hildebrand F."/>
            <person name="Pallen M.J."/>
        </authorList>
    </citation>
    <scope>NUCLEOTIDE SEQUENCE</scope>
    <source>
        <strain evidence="6">ChiSjej5B23-16112</strain>
    </source>
</reference>